<dbReference type="Proteomes" id="UP000249169">
    <property type="component" value="Unassembled WGS sequence"/>
</dbReference>
<evidence type="ECO:0000313" key="2">
    <source>
        <dbReference type="EMBL" id="RAL20869.1"/>
    </source>
</evidence>
<feature type="region of interest" description="Disordered" evidence="1">
    <location>
        <begin position="1"/>
        <end position="30"/>
    </location>
</feature>
<sequence length="91" mass="9870">MDGRVRDDRDPLCLARDSNEMRGPQTRGFGKRGAENVYLLKFVKLSGVIQVHRPHPHRPNSPDVARTFDKAGGAGVFDAAEAGLSIDVQGA</sequence>
<keyword evidence="3" id="KW-1185">Reference proteome</keyword>
<reference evidence="2 3" key="1">
    <citation type="submission" date="2018-05" db="EMBL/GenBank/DDBJ databases">
        <title>Lujinxingia marina gen. nov. sp. nov., a new facultative anaerobic member of the class Deltaproteobacteria, and proposal of Lujinxingaceae fam. nov.</title>
        <authorList>
            <person name="Li C.-M."/>
        </authorList>
    </citation>
    <scope>NUCLEOTIDE SEQUENCE [LARGE SCALE GENOMIC DNA]</scope>
    <source>
        <strain evidence="2 3">B210</strain>
    </source>
</reference>
<dbReference type="EMBL" id="QHKO01000007">
    <property type="protein sequence ID" value="RAL20869.1"/>
    <property type="molecule type" value="Genomic_DNA"/>
</dbReference>
<evidence type="ECO:0000313" key="3">
    <source>
        <dbReference type="Proteomes" id="UP000249169"/>
    </source>
</evidence>
<gene>
    <name evidence="2" type="ORF">DL240_14385</name>
</gene>
<dbReference type="AlphaFoldDB" id="A0A328C739"/>
<protein>
    <submittedName>
        <fullName evidence="2">Uncharacterized protein</fullName>
    </submittedName>
</protein>
<feature type="compositionally biased region" description="Basic and acidic residues" evidence="1">
    <location>
        <begin position="1"/>
        <end position="11"/>
    </location>
</feature>
<name>A0A328C739_9DELT</name>
<comment type="caution">
    <text evidence="2">The sequence shown here is derived from an EMBL/GenBank/DDBJ whole genome shotgun (WGS) entry which is preliminary data.</text>
</comment>
<proteinExistence type="predicted"/>
<evidence type="ECO:0000256" key="1">
    <source>
        <dbReference type="SAM" id="MobiDB-lite"/>
    </source>
</evidence>
<accession>A0A328C739</accession>
<organism evidence="2 3">
    <name type="scientific">Lujinxingia litoralis</name>
    <dbReference type="NCBI Taxonomy" id="2211119"/>
    <lineage>
        <taxon>Bacteria</taxon>
        <taxon>Deltaproteobacteria</taxon>
        <taxon>Bradymonadales</taxon>
        <taxon>Lujinxingiaceae</taxon>
        <taxon>Lujinxingia</taxon>
    </lineage>
</organism>